<feature type="transmembrane region" description="Helical" evidence="10">
    <location>
        <begin position="425"/>
        <end position="446"/>
    </location>
</feature>
<evidence type="ECO:0000256" key="11">
    <source>
        <dbReference type="SAM" id="SignalP"/>
    </source>
</evidence>
<evidence type="ECO:0000256" key="2">
    <source>
        <dbReference type="ARBA" id="ARBA00004922"/>
    </source>
</evidence>
<feature type="transmembrane region" description="Helical" evidence="10">
    <location>
        <begin position="211"/>
        <end position="234"/>
    </location>
</feature>
<evidence type="ECO:0000256" key="8">
    <source>
        <dbReference type="ARBA" id="ARBA00022989"/>
    </source>
</evidence>
<evidence type="ECO:0000256" key="3">
    <source>
        <dbReference type="ARBA" id="ARBA00008715"/>
    </source>
</evidence>
<dbReference type="PANTHER" id="PTHR12413">
    <property type="entry name" value="DOLICHYL GLYCOSYLTRANSFERASE"/>
    <property type="match status" value="1"/>
</dbReference>
<keyword evidence="4 10" id="KW-0328">Glycosyltransferase</keyword>
<dbReference type="OrthoDB" id="1689333at2759"/>
<feature type="transmembrane region" description="Helical" evidence="10">
    <location>
        <begin position="328"/>
        <end position="345"/>
    </location>
</feature>
<keyword evidence="8 10" id="KW-1133">Transmembrane helix</keyword>
<keyword evidence="5 10" id="KW-0808">Transferase</keyword>
<dbReference type="EMBL" id="OU892278">
    <property type="protein sequence ID" value="CAG9765398.1"/>
    <property type="molecule type" value="Genomic_DNA"/>
</dbReference>
<dbReference type="GO" id="GO:0005789">
    <property type="term" value="C:endoplasmic reticulum membrane"/>
    <property type="evidence" value="ECO:0007669"/>
    <property type="project" value="UniProtKB-SubCell"/>
</dbReference>
<dbReference type="PANTHER" id="PTHR12413:SF2">
    <property type="entry name" value="DOLICHYL PYROPHOSPHATE GLC1MAN9GLCNAC2 ALPHA-1,3-GLUCOSYLTRANSFERASE-RELATED"/>
    <property type="match status" value="1"/>
</dbReference>
<protein>
    <recommendedName>
        <fullName evidence="10">Alpha-1,3-glucosyltransferase</fullName>
        <ecNumber evidence="10">2.4.1.-</ecNumber>
    </recommendedName>
</protein>
<organism evidence="12 13">
    <name type="scientific">Ceutorhynchus assimilis</name>
    <name type="common">cabbage seed weevil</name>
    <dbReference type="NCBI Taxonomy" id="467358"/>
    <lineage>
        <taxon>Eukaryota</taxon>
        <taxon>Metazoa</taxon>
        <taxon>Ecdysozoa</taxon>
        <taxon>Arthropoda</taxon>
        <taxon>Hexapoda</taxon>
        <taxon>Insecta</taxon>
        <taxon>Pterygota</taxon>
        <taxon>Neoptera</taxon>
        <taxon>Endopterygota</taxon>
        <taxon>Coleoptera</taxon>
        <taxon>Polyphaga</taxon>
        <taxon>Cucujiformia</taxon>
        <taxon>Curculionidae</taxon>
        <taxon>Ceutorhynchinae</taxon>
        <taxon>Ceutorhynchus</taxon>
    </lineage>
</organism>
<keyword evidence="6 10" id="KW-0812">Transmembrane</keyword>
<evidence type="ECO:0000256" key="7">
    <source>
        <dbReference type="ARBA" id="ARBA00022824"/>
    </source>
</evidence>
<evidence type="ECO:0000256" key="9">
    <source>
        <dbReference type="ARBA" id="ARBA00023136"/>
    </source>
</evidence>
<feature type="signal peptide" evidence="11">
    <location>
        <begin position="1"/>
        <end position="22"/>
    </location>
</feature>
<feature type="transmembrane region" description="Helical" evidence="10">
    <location>
        <begin position="149"/>
        <end position="176"/>
    </location>
</feature>
<keyword evidence="13" id="KW-1185">Reference proteome</keyword>
<evidence type="ECO:0000256" key="5">
    <source>
        <dbReference type="ARBA" id="ARBA00022679"/>
    </source>
</evidence>
<evidence type="ECO:0000313" key="13">
    <source>
        <dbReference type="Proteomes" id="UP001152799"/>
    </source>
</evidence>
<comment type="subcellular location">
    <subcellularLocation>
        <location evidence="1 10">Endoplasmic reticulum membrane</location>
        <topology evidence="1 10">Multi-pass membrane protein</topology>
    </subcellularLocation>
</comment>
<reference evidence="12" key="1">
    <citation type="submission" date="2022-01" db="EMBL/GenBank/DDBJ databases">
        <authorList>
            <person name="King R."/>
        </authorList>
    </citation>
    <scope>NUCLEOTIDE SEQUENCE</scope>
</reference>
<feature type="transmembrane region" description="Helical" evidence="10">
    <location>
        <begin position="461"/>
        <end position="480"/>
    </location>
</feature>
<keyword evidence="9 10" id="KW-0472">Membrane</keyword>
<evidence type="ECO:0000256" key="1">
    <source>
        <dbReference type="ARBA" id="ARBA00004477"/>
    </source>
</evidence>
<sequence length="503" mass="58033">MIIATTLLTSCAKLLLIPAYRSTDFEVHRNWLAITHSLPIKKWYYEDTSEWTLDYPPFFAWFECFLSYFATLFDKNMLVVDNLNYSSEKTVLFQRLSVILTDLVYAYGVHRVSEALPKSWKKDVVLPILLLTNCGLIMVDHIHFQYNGIMYGIMLISIAFMLKEQFNLAAFWFAVLLNMKHIYVYLAPAYFIYLLRHCCFNGETSLKAKTFIGNFLQLGGIVIGIFAVSFLPFANDIPQVLSRLFPFKRGLSHAYWAPNVWAVYNTFDKVAAIFKGNSNSAAMTGGLVQEFSHTVLPSVSPLMTMLLTVLFMMPAIVKLWFLNKSGLHFLRCLVLCGLTSFLFGWHVHEKAILMAIIPMSILSIMEPTEAKLFLILSTIGHYSLFPLLYPQSLIFTKTLFLILYSIYSFYSLYKINQTKATCKYTLPLLNIFESLLVLGLVAVFAYEQIIHKLLGFDKKWPFLPLMLTSFYCALGIMYCWGKYYVYFLRMEHLFVGKTKKKNK</sequence>
<proteinExistence type="inferred from homology"/>
<accession>A0A9N9MK63</accession>
<feature type="chain" id="PRO_5040407348" description="Alpha-1,3-glucosyltransferase" evidence="11">
    <location>
        <begin position="23"/>
        <end position="503"/>
    </location>
</feature>
<feature type="transmembrane region" description="Helical" evidence="10">
    <location>
        <begin position="302"/>
        <end position="321"/>
    </location>
</feature>
<dbReference type="Pfam" id="PF03155">
    <property type="entry name" value="Alg6_Alg8"/>
    <property type="match status" value="1"/>
</dbReference>
<feature type="transmembrane region" description="Helical" evidence="10">
    <location>
        <begin position="395"/>
        <end position="413"/>
    </location>
</feature>
<evidence type="ECO:0000256" key="10">
    <source>
        <dbReference type="RuleBase" id="RU363110"/>
    </source>
</evidence>
<keyword evidence="7 10" id="KW-0256">Endoplasmic reticulum</keyword>
<evidence type="ECO:0000256" key="4">
    <source>
        <dbReference type="ARBA" id="ARBA00022676"/>
    </source>
</evidence>
<dbReference type="GO" id="GO:0042283">
    <property type="term" value="F:dolichyl pyrophosphate Glc1Man9GlcNAc2 alpha-1,3-glucosyltransferase activity"/>
    <property type="evidence" value="ECO:0007669"/>
    <property type="project" value="TreeGrafter"/>
</dbReference>
<dbReference type="EC" id="2.4.1.-" evidence="10"/>
<evidence type="ECO:0000256" key="6">
    <source>
        <dbReference type="ARBA" id="ARBA00022692"/>
    </source>
</evidence>
<name>A0A9N9MK63_9CUCU</name>
<evidence type="ECO:0000313" key="12">
    <source>
        <dbReference type="EMBL" id="CAG9765398.1"/>
    </source>
</evidence>
<comment type="pathway">
    <text evidence="2 10">Protein modification; protein glycosylation.</text>
</comment>
<dbReference type="Proteomes" id="UP001152799">
    <property type="component" value="Chromosome 2"/>
</dbReference>
<keyword evidence="11" id="KW-0732">Signal</keyword>
<dbReference type="InterPro" id="IPR004856">
    <property type="entry name" value="Glyco_trans_ALG6/ALG8"/>
</dbReference>
<gene>
    <name evidence="12" type="ORF">CEUTPL_LOCUS6004</name>
</gene>
<comment type="similarity">
    <text evidence="3 10">Belongs to the ALG6/ALG8 glucosyltransferase family.</text>
</comment>
<feature type="transmembrane region" description="Helical" evidence="10">
    <location>
        <begin position="182"/>
        <end position="199"/>
    </location>
</feature>
<dbReference type="GO" id="GO:0006487">
    <property type="term" value="P:protein N-linked glycosylation"/>
    <property type="evidence" value="ECO:0007669"/>
    <property type="project" value="TreeGrafter"/>
</dbReference>
<dbReference type="AlphaFoldDB" id="A0A9N9MK63"/>